<protein>
    <submittedName>
        <fullName evidence="6">Flagellar motor protein MotB</fullName>
    </submittedName>
</protein>
<dbReference type="SUPFAM" id="SSF103088">
    <property type="entry name" value="OmpA-like"/>
    <property type="match status" value="1"/>
</dbReference>
<evidence type="ECO:0000313" key="6">
    <source>
        <dbReference type="EMBL" id="RXK81353.1"/>
    </source>
</evidence>
<dbReference type="InterPro" id="IPR036737">
    <property type="entry name" value="OmpA-like_sf"/>
</dbReference>
<dbReference type="InterPro" id="IPR006665">
    <property type="entry name" value="OmpA-like"/>
</dbReference>
<gene>
    <name evidence="6" type="ORF">ESB13_20675</name>
</gene>
<comment type="subcellular location">
    <subcellularLocation>
        <location evidence="1">Cell outer membrane</location>
    </subcellularLocation>
</comment>
<keyword evidence="3" id="KW-0998">Cell outer membrane</keyword>
<dbReference type="OrthoDB" id="9809364at2"/>
<reference evidence="6 7" key="1">
    <citation type="submission" date="2019-01" db="EMBL/GenBank/DDBJ databases">
        <title>Filimonas sp. strain TTM-71.</title>
        <authorList>
            <person name="Chen W.-M."/>
        </authorList>
    </citation>
    <scope>NUCLEOTIDE SEQUENCE [LARGE SCALE GENOMIC DNA]</scope>
    <source>
        <strain evidence="6 7">TTM-71</strain>
    </source>
</reference>
<dbReference type="Gene3D" id="1.25.40.10">
    <property type="entry name" value="Tetratricopeptide repeat domain"/>
    <property type="match status" value="1"/>
</dbReference>
<keyword evidence="6" id="KW-0969">Cilium</keyword>
<dbReference type="PROSITE" id="PS51123">
    <property type="entry name" value="OMPA_2"/>
    <property type="match status" value="1"/>
</dbReference>
<name>A0A4Q1D0R7_9BACT</name>
<keyword evidence="2 4" id="KW-0472">Membrane</keyword>
<dbReference type="Proteomes" id="UP000290545">
    <property type="component" value="Unassembled WGS sequence"/>
</dbReference>
<dbReference type="SUPFAM" id="SSF82171">
    <property type="entry name" value="DPP6 N-terminal domain-like"/>
    <property type="match status" value="1"/>
</dbReference>
<dbReference type="GO" id="GO:0009279">
    <property type="term" value="C:cell outer membrane"/>
    <property type="evidence" value="ECO:0007669"/>
    <property type="project" value="UniProtKB-SubCell"/>
</dbReference>
<dbReference type="Pfam" id="PF07676">
    <property type="entry name" value="PD40"/>
    <property type="match status" value="2"/>
</dbReference>
<dbReference type="PANTHER" id="PTHR30329">
    <property type="entry name" value="STATOR ELEMENT OF FLAGELLAR MOTOR COMPLEX"/>
    <property type="match status" value="1"/>
</dbReference>
<dbReference type="InterPro" id="IPR011990">
    <property type="entry name" value="TPR-like_helical_dom_sf"/>
</dbReference>
<evidence type="ECO:0000313" key="7">
    <source>
        <dbReference type="Proteomes" id="UP000290545"/>
    </source>
</evidence>
<dbReference type="InterPro" id="IPR006664">
    <property type="entry name" value="OMP_bac"/>
</dbReference>
<evidence type="ECO:0000259" key="5">
    <source>
        <dbReference type="PROSITE" id="PS51123"/>
    </source>
</evidence>
<organism evidence="6 7">
    <name type="scientific">Filimonas effusa</name>
    <dbReference type="NCBI Taxonomy" id="2508721"/>
    <lineage>
        <taxon>Bacteria</taxon>
        <taxon>Pseudomonadati</taxon>
        <taxon>Bacteroidota</taxon>
        <taxon>Chitinophagia</taxon>
        <taxon>Chitinophagales</taxon>
        <taxon>Chitinophagaceae</taxon>
        <taxon>Filimonas</taxon>
    </lineage>
</organism>
<dbReference type="Gene3D" id="2.120.10.30">
    <property type="entry name" value="TolB, C-terminal domain"/>
    <property type="match status" value="1"/>
</dbReference>
<dbReference type="PANTHER" id="PTHR30329:SF21">
    <property type="entry name" value="LIPOPROTEIN YIAD-RELATED"/>
    <property type="match status" value="1"/>
</dbReference>
<evidence type="ECO:0000256" key="3">
    <source>
        <dbReference type="ARBA" id="ARBA00023237"/>
    </source>
</evidence>
<proteinExistence type="predicted"/>
<dbReference type="SUPFAM" id="SSF48452">
    <property type="entry name" value="TPR-like"/>
    <property type="match status" value="1"/>
</dbReference>
<dbReference type="EMBL" id="SDHZ01000004">
    <property type="protein sequence ID" value="RXK81353.1"/>
    <property type="molecule type" value="Genomic_DNA"/>
</dbReference>
<dbReference type="AlphaFoldDB" id="A0A4Q1D0R7"/>
<dbReference type="InterPro" id="IPR011042">
    <property type="entry name" value="6-blade_b-propeller_TolB-like"/>
</dbReference>
<keyword evidence="6" id="KW-0966">Cell projection</keyword>
<comment type="caution">
    <text evidence="6">The sequence shown here is derived from an EMBL/GenBank/DDBJ whole genome shotgun (WGS) entry which is preliminary data.</text>
</comment>
<feature type="domain" description="OmpA-like" evidence="5">
    <location>
        <begin position="558"/>
        <end position="678"/>
    </location>
</feature>
<evidence type="ECO:0000256" key="2">
    <source>
        <dbReference type="ARBA" id="ARBA00023136"/>
    </source>
</evidence>
<evidence type="ECO:0000256" key="4">
    <source>
        <dbReference type="PROSITE-ProRule" id="PRU00473"/>
    </source>
</evidence>
<dbReference type="RefSeq" id="WP_129005606.1">
    <property type="nucleotide sequence ID" value="NZ_SDHZ01000004.1"/>
</dbReference>
<keyword evidence="6" id="KW-0282">Flagellum</keyword>
<dbReference type="Pfam" id="PF00691">
    <property type="entry name" value="OmpA"/>
    <property type="match status" value="1"/>
</dbReference>
<dbReference type="InterPro" id="IPR011659">
    <property type="entry name" value="WD40"/>
</dbReference>
<dbReference type="CDD" id="cd07185">
    <property type="entry name" value="OmpA_C-like"/>
    <property type="match status" value="1"/>
</dbReference>
<keyword evidence="7" id="KW-1185">Reference proteome</keyword>
<dbReference type="PRINTS" id="PR01021">
    <property type="entry name" value="OMPADOMAIN"/>
</dbReference>
<evidence type="ECO:0000256" key="1">
    <source>
        <dbReference type="ARBA" id="ARBA00004442"/>
    </source>
</evidence>
<dbReference type="Gene3D" id="3.30.1330.60">
    <property type="entry name" value="OmpA-like domain"/>
    <property type="match status" value="1"/>
</dbReference>
<accession>A0A4Q1D0R7</accession>
<dbReference type="InterPro" id="IPR050330">
    <property type="entry name" value="Bact_OuterMem_StrucFunc"/>
</dbReference>
<sequence length="678" mass="76902">MRHKNKFVKVGCIAAFVLLAGSNTLKSQYMSDFKRTADAFFEKGDFYSASQYYDRYLNSKQTKINAENYKPYMLQIASKSAKKELNTYETVVYRLAESYRRYNDFANAERYYAIATSFDTAAYPLSRYWYGVTLRANTKYADAENQFNQFLDNYKATDEYAENARRELANCRFIQEQLASPQNTIVVRKMGGEINQGGATYAPLWLGNDNFIYTSSKADSVMIVRSKGKNPYFNNLYHTVRKDTSFSRPEKLPVEVSGNLQQGAATFTPDGNKMYFTRWEQKEGKNWGAIYVTEKKGDKWSDPVKLNGNINIEGYSSIQPFVTSDGKYLLFSSDRPGGLGKYDLWFATMDAGLMPGSATNMGTGINTKDDEQAPYFHASTSTLVFASNGRVGMGGFDLYKTNGDFRNWSEIKNLGLPMNSTKDDIYFFSKGKKFMMSDVYFSSDRNSVCCLELYDARKLNLYITGKVVDCATQEPMVGAKISVVDTILNKVVYTQTLDATGSYGFELEEYQPLKLVAEKQYYYPRSFHFFKPGVPDADTLFNPVLCLPHEDTAKPYPVGKPVVMKDIYYDFDKATLRPESYPVLDTLAKVLRMYPQMEIEIGAHTDSKGTDAYNDKLSAARAKSCVEYLIKVGIEPERMHSIGFGERMPVAPNTLPNGKDNPDGRALNRRTEVKVLHY</sequence>